<sequence length="295" mass="32394">LKHVHKLGSPTELIKPGMNQWTSDVCRMFAGAADEYAARHCADDRQKFCRHLADITVKNRAHGTQNPEAAYLSGGGAQVHQKRHDEGESAATAVLRINNGADVCKNVDNSPLNGIAGQDSSYSRRSSGHHRMFRALVPFPRVVLFRFIQTGRATEVWAQSMVTDLPSSFGDTYAGLCGIEMAKRAAKTCYKESGIDAKDVNVVELHDCFSINELLLYEALGFSREGEGLKMVEDMSWRENQEGGKYCEQRTAFGSRVVINPSGGLESKGHPIAATGVAQCVELHRQLTRTAGKRQ</sequence>
<protein>
    <recommendedName>
        <fullName evidence="1">Thiolase C-terminal domain-containing protein</fullName>
    </recommendedName>
</protein>
<dbReference type="InterPro" id="IPR055140">
    <property type="entry name" value="Thiolase_C_2"/>
</dbReference>
<dbReference type="InterPro" id="IPR016039">
    <property type="entry name" value="Thiolase-like"/>
</dbReference>
<dbReference type="Gene3D" id="3.40.47.10">
    <property type="match status" value="1"/>
</dbReference>
<evidence type="ECO:0000259" key="1">
    <source>
        <dbReference type="Pfam" id="PF22691"/>
    </source>
</evidence>
<comment type="caution">
    <text evidence="2">The sequence shown here is derived from an EMBL/GenBank/DDBJ whole genome shotgun (WGS) entry which is preliminary data.</text>
</comment>
<dbReference type="OMA" id="LCGIEMA"/>
<evidence type="ECO:0000313" key="2">
    <source>
        <dbReference type="EMBL" id="KAF4718577.1"/>
    </source>
</evidence>
<feature type="domain" description="Thiolase C-terminal" evidence="1">
    <location>
        <begin position="180"/>
        <end position="295"/>
    </location>
</feature>
<dbReference type="AlphaFoldDB" id="A0A7J6RDK5"/>
<feature type="non-terminal residue" evidence="2">
    <location>
        <position position="295"/>
    </location>
</feature>
<dbReference type="GO" id="GO:0016746">
    <property type="term" value="F:acyltransferase activity"/>
    <property type="evidence" value="ECO:0007669"/>
    <property type="project" value="InterPro"/>
</dbReference>
<dbReference type="Proteomes" id="UP000553632">
    <property type="component" value="Unassembled WGS sequence"/>
</dbReference>
<organism evidence="2 3">
    <name type="scientific">Perkinsus olseni</name>
    <name type="common">Perkinsus atlanticus</name>
    <dbReference type="NCBI Taxonomy" id="32597"/>
    <lineage>
        <taxon>Eukaryota</taxon>
        <taxon>Sar</taxon>
        <taxon>Alveolata</taxon>
        <taxon>Perkinsozoa</taxon>
        <taxon>Perkinsea</taxon>
        <taxon>Perkinsida</taxon>
        <taxon>Perkinsidae</taxon>
        <taxon>Perkinsus</taxon>
    </lineage>
</organism>
<reference evidence="2 3" key="1">
    <citation type="submission" date="2020-04" db="EMBL/GenBank/DDBJ databases">
        <title>Perkinsus olseni comparative genomics.</title>
        <authorList>
            <person name="Bogema D.R."/>
        </authorList>
    </citation>
    <scope>NUCLEOTIDE SEQUENCE [LARGE SCALE GENOMIC DNA]</scope>
    <source>
        <strain evidence="2 3">ATCC PRA-207</strain>
    </source>
</reference>
<accession>A0A7J6RDK5</accession>
<dbReference type="EMBL" id="JABANO010026416">
    <property type="protein sequence ID" value="KAF4718577.1"/>
    <property type="molecule type" value="Genomic_DNA"/>
</dbReference>
<keyword evidence="3" id="KW-1185">Reference proteome</keyword>
<name>A0A7J6RDK5_PEROL</name>
<feature type="non-terminal residue" evidence="2">
    <location>
        <position position="1"/>
    </location>
</feature>
<dbReference type="Pfam" id="PF22691">
    <property type="entry name" value="Thiolase_C_1"/>
    <property type="match status" value="1"/>
</dbReference>
<proteinExistence type="predicted"/>
<dbReference type="PANTHER" id="PTHR42870">
    <property type="entry name" value="ACETYL-COA C-ACETYLTRANSFERASE"/>
    <property type="match status" value="1"/>
</dbReference>
<evidence type="ECO:0000313" key="3">
    <source>
        <dbReference type="Proteomes" id="UP000553632"/>
    </source>
</evidence>
<dbReference type="PANTHER" id="PTHR42870:SF1">
    <property type="entry name" value="NON-SPECIFIC LIPID-TRANSFER PROTEIN-LIKE 2"/>
    <property type="match status" value="1"/>
</dbReference>
<gene>
    <name evidence="2" type="ORF">FOZ63_032213</name>
</gene>
<dbReference type="SUPFAM" id="SSF53901">
    <property type="entry name" value="Thiolase-like"/>
    <property type="match status" value="1"/>
</dbReference>